<accession>A0A0C2D7P1</accession>
<proteinExistence type="predicted"/>
<keyword evidence="3" id="KW-1185">Reference proteome</keyword>
<feature type="compositionally biased region" description="Polar residues" evidence="1">
    <location>
        <begin position="1"/>
        <end position="26"/>
    </location>
</feature>
<evidence type="ECO:0000313" key="3">
    <source>
        <dbReference type="Proteomes" id="UP000054047"/>
    </source>
</evidence>
<organism evidence="2 3">
    <name type="scientific">Ancylostoma duodenale</name>
    <dbReference type="NCBI Taxonomy" id="51022"/>
    <lineage>
        <taxon>Eukaryota</taxon>
        <taxon>Metazoa</taxon>
        <taxon>Ecdysozoa</taxon>
        <taxon>Nematoda</taxon>
        <taxon>Chromadorea</taxon>
        <taxon>Rhabditida</taxon>
        <taxon>Rhabditina</taxon>
        <taxon>Rhabditomorpha</taxon>
        <taxon>Strongyloidea</taxon>
        <taxon>Ancylostomatidae</taxon>
        <taxon>Ancylostomatinae</taxon>
        <taxon>Ancylostoma</taxon>
    </lineage>
</organism>
<dbReference type="Proteomes" id="UP000054047">
    <property type="component" value="Unassembled WGS sequence"/>
</dbReference>
<evidence type="ECO:0000256" key="1">
    <source>
        <dbReference type="SAM" id="MobiDB-lite"/>
    </source>
</evidence>
<dbReference type="EMBL" id="KN727443">
    <property type="protein sequence ID" value="KIH65668.1"/>
    <property type="molecule type" value="Genomic_DNA"/>
</dbReference>
<feature type="region of interest" description="Disordered" evidence="1">
    <location>
        <begin position="1"/>
        <end position="38"/>
    </location>
</feature>
<protein>
    <submittedName>
        <fullName evidence="2">Uncharacterized protein</fullName>
    </submittedName>
</protein>
<reference evidence="2 3" key="1">
    <citation type="submission" date="2013-12" db="EMBL/GenBank/DDBJ databases">
        <title>Draft genome of the parsitic nematode Ancylostoma duodenale.</title>
        <authorList>
            <person name="Mitreva M."/>
        </authorList>
    </citation>
    <scope>NUCLEOTIDE SEQUENCE [LARGE SCALE GENOMIC DNA]</scope>
    <source>
        <strain evidence="2 3">Zhejiang</strain>
    </source>
</reference>
<sequence>MPSTRKTTSSAKTIRTYSQPTNSQVEDTAPPGTEKEQSVLVDKAPEALPLLNQLIQLLRPNPQEIIESEKRARSLVIAGIAEADGDLEPFERLAHTETATCKVY</sequence>
<evidence type="ECO:0000313" key="2">
    <source>
        <dbReference type="EMBL" id="KIH65668.1"/>
    </source>
</evidence>
<name>A0A0C2D7P1_9BILA</name>
<dbReference type="AlphaFoldDB" id="A0A0C2D7P1"/>
<gene>
    <name evidence="2" type="ORF">ANCDUO_04009</name>
</gene>